<dbReference type="InterPro" id="IPR000073">
    <property type="entry name" value="AB_hydrolase_1"/>
</dbReference>
<dbReference type="AlphaFoldDB" id="A0A7S4UZW7"/>
<dbReference type="PANTHER" id="PTHR45763">
    <property type="entry name" value="HYDROLASE, ALPHA/BETA FOLD FAMILY PROTEIN, EXPRESSED-RELATED"/>
    <property type="match status" value="1"/>
</dbReference>
<evidence type="ECO:0000259" key="1">
    <source>
        <dbReference type="Pfam" id="PF12697"/>
    </source>
</evidence>
<gene>
    <name evidence="2" type="ORF">DBRI00130_LOCUS10718</name>
</gene>
<sequence length="310" mass="34369">MLDRNKPIITEQIISLKCGRNLAYSEYGLQEGQPIIFFSGAGFGRHYIPTPFPHTLVAKHAVRFITVDRPGYGQSSPHSGRTYTDWVGDVVELMEDHLSLREARFLAHSAGTPHLAAVCALAPDRVIAASFVCPVSPITGKAPVDRPPENFSRGCGRFCLLHCSGVLDRIFGSVFQKWQDNPTKYVNDSMTQVLCQKDVAFMKEHADFQVQHAADFGDAVCAPNGVEAMLEDMFHINQKPWEFRYSDVKTSNNNNNPIQVWWGGADDTAPHGKWICKQLGVEGECIIDAGHGLIHTEFDRIVDALLMVGS</sequence>
<dbReference type="Gene3D" id="3.40.50.1820">
    <property type="entry name" value="alpha/beta hydrolase"/>
    <property type="match status" value="1"/>
</dbReference>
<proteinExistence type="predicted"/>
<organism evidence="2">
    <name type="scientific">Ditylum brightwellii</name>
    <dbReference type="NCBI Taxonomy" id="49249"/>
    <lineage>
        <taxon>Eukaryota</taxon>
        <taxon>Sar</taxon>
        <taxon>Stramenopiles</taxon>
        <taxon>Ochrophyta</taxon>
        <taxon>Bacillariophyta</taxon>
        <taxon>Mediophyceae</taxon>
        <taxon>Lithodesmiophycidae</taxon>
        <taxon>Lithodesmiales</taxon>
        <taxon>Lithodesmiaceae</taxon>
        <taxon>Ditylum</taxon>
    </lineage>
</organism>
<dbReference type="InterPro" id="IPR029058">
    <property type="entry name" value="AB_hydrolase_fold"/>
</dbReference>
<accession>A0A7S4UZW7</accession>
<dbReference type="Pfam" id="PF12697">
    <property type="entry name" value="Abhydrolase_6"/>
    <property type="match status" value="1"/>
</dbReference>
<dbReference type="SUPFAM" id="SSF53474">
    <property type="entry name" value="alpha/beta-Hydrolases"/>
    <property type="match status" value="1"/>
</dbReference>
<feature type="domain" description="AB hydrolase-1" evidence="1">
    <location>
        <begin position="35"/>
        <end position="303"/>
    </location>
</feature>
<protein>
    <recommendedName>
        <fullName evidence="1">AB hydrolase-1 domain-containing protein</fullName>
    </recommendedName>
</protein>
<evidence type="ECO:0000313" key="2">
    <source>
        <dbReference type="EMBL" id="CAE4599214.1"/>
    </source>
</evidence>
<reference evidence="2" key="1">
    <citation type="submission" date="2021-01" db="EMBL/GenBank/DDBJ databases">
        <authorList>
            <person name="Corre E."/>
            <person name="Pelletier E."/>
            <person name="Niang G."/>
            <person name="Scheremetjew M."/>
            <person name="Finn R."/>
            <person name="Kale V."/>
            <person name="Holt S."/>
            <person name="Cochrane G."/>
            <person name="Meng A."/>
            <person name="Brown T."/>
            <person name="Cohen L."/>
        </authorList>
    </citation>
    <scope>NUCLEOTIDE SEQUENCE</scope>
    <source>
        <strain evidence="2">GSO104</strain>
    </source>
</reference>
<name>A0A7S4UZW7_9STRA</name>
<dbReference type="EMBL" id="HBNS01013285">
    <property type="protein sequence ID" value="CAE4599214.1"/>
    <property type="molecule type" value="Transcribed_RNA"/>
</dbReference>
<dbReference type="PANTHER" id="PTHR45763:SF46">
    <property type="entry name" value="AB HYDROLASE-1 DOMAIN-CONTAINING PROTEIN"/>
    <property type="match status" value="1"/>
</dbReference>